<reference evidence="9 10" key="1">
    <citation type="submission" date="2017-06" db="EMBL/GenBank/DDBJ databases">
        <title>Raineya orbicola gen. nov., sp. nov. a slightly thermophilic bacterium of the phylum Bacteroidetes and the description of Raineyaceae fam. nov.</title>
        <authorList>
            <person name="Albuquerque L."/>
            <person name="Polonia A.R.M."/>
            <person name="Barroso C."/>
            <person name="Froufe H.J.C."/>
            <person name="Lage O."/>
            <person name="Lobo-Da-Cunha A."/>
            <person name="Egas C."/>
            <person name="Da Costa M.S."/>
        </authorList>
    </citation>
    <scope>NUCLEOTIDE SEQUENCE [LARGE SCALE GENOMIC DNA]</scope>
    <source>
        <strain evidence="9 10">SPSPC-11</strain>
    </source>
</reference>
<evidence type="ECO:0000256" key="4">
    <source>
        <dbReference type="ARBA" id="ARBA00022989"/>
    </source>
</evidence>
<feature type="transmembrane region" description="Helical" evidence="7">
    <location>
        <begin position="237"/>
        <end position="257"/>
    </location>
</feature>
<dbReference type="InterPro" id="IPR003918">
    <property type="entry name" value="NADH_UbQ_OxRdtase"/>
</dbReference>
<evidence type="ECO:0000256" key="6">
    <source>
        <dbReference type="RuleBase" id="RU000320"/>
    </source>
</evidence>
<dbReference type="NCBIfam" id="TIGR01972">
    <property type="entry name" value="NDH_I_M"/>
    <property type="match status" value="1"/>
</dbReference>
<gene>
    <name evidence="9" type="ORF">Rain11_0329</name>
</gene>
<comment type="similarity">
    <text evidence="2">Belongs to the complex I subunit 4 family.</text>
</comment>
<evidence type="ECO:0000256" key="3">
    <source>
        <dbReference type="ARBA" id="ARBA00022692"/>
    </source>
</evidence>
<comment type="subcellular location">
    <subcellularLocation>
        <location evidence="1">Endomembrane system</location>
        <topology evidence="1">Multi-pass membrane protein</topology>
    </subcellularLocation>
    <subcellularLocation>
        <location evidence="6">Membrane</location>
        <topology evidence="6">Multi-pass membrane protein</topology>
    </subcellularLocation>
</comment>
<accession>A0A2N3IJU9</accession>
<name>A0A2N3IJU9_9BACT</name>
<comment type="caution">
    <text evidence="9">The sequence shown here is derived from an EMBL/GenBank/DDBJ whole genome shotgun (WGS) entry which is preliminary data.</text>
</comment>
<organism evidence="9 10">
    <name type="scientific">Raineya orbicola</name>
    <dbReference type="NCBI Taxonomy" id="2016530"/>
    <lineage>
        <taxon>Bacteria</taxon>
        <taxon>Pseudomonadati</taxon>
        <taxon>Bacteroidota</taxon>
        <taxon>Cytophagia</taxon>
        <taxon>Cytophagales</taxon>
        <taxon>Raineyaceae</taxon>
        <taxon>Raineya</taxon>
    </lineage>
</organism>
<evidence type="ECO:0000313" key="9">
    <source>
        <dbReference type="EMBL" id="PKQ70599.1"/>
    </source>
</evidence>
<keyword evidence="10" id="KW-1185">Reference proteome</keyword>
<dbReference type="GO" id="GO:0048039">
    <property type="term" value="F:ubiquinone binding"/>
    <property type="evidence" value="ECO:0007669"/>
    <property type="project" value="TreeGrafter"/>
</dbReference>
<feature type="transmembrane region" description="Helical" evidence="7">
    <location>
        <begin position="67"/>
        <end position="93"/>
    </location>
</feature>
<dbReference type="RefSeq" id="WP_101357595.1">
    <property type="nucleotide sequence ID" value="NZ_NKXO01000004.1"/>
</dbReference>
<dbReference type="InterPro" id="IPR010227">
    <property type="entry name" value="NADH_Q_OxRdtase_chainM/4"/>
</dbReference>
<feature type="transmembrane region" description="Helical" evidence="7">
    <location>
        <begin position="269"/>
        <end position="289"/>
    </location>
</feature>
<dbReference type="GO" id="GO:0008137">
    <property type="term" value="F:NADH dehydrogenase (ubiquinone) activity"/>
    <property type="evidence" value="ECO:0007669"/>
    <property type="project" value="InterPro"/>
</dbReference>
<feature type="transmembrane region" description="Helical" evidence="7">
    <location>
        <begin position="324"/>
        <end position="344"/>
    </location>
</feature>
<dbReference type="OrthoDB" id="9811718at2"/>
<feature type="transmembrane region" description="Helical" evidence="7">
    <location>
        <begin position="105"/>
        <end position="121"/>
    </location>
</feature>
<evidence type="ECO:0000256" key="1">
    <source>
        <dbReference type="ARBA" id="ARBA00004127"/>
    </source>
</evidence>
<proteinExistence type="inferred from homology"/>
<dbReference type="PRINTS" id="PR01437">
    <property type="entry name" value="NUOXDRDTASE4"/>
</dbReference>
<dbReference type="PANTHER" id="PTHR43507">
    <property type="entry name" value="NADH-UBIQUINONE OXIDOREDUCTASE CHAIN 4"/>
    <property type="match status" value="1"/>
</dbReference>
<keyword evidence="5 7" id="KW-0472">Membrane</keyword>
<sequence length="492" mass="54742">MTALWLILVPLIASLVVFFIRNEQAKKVALLFSFIELALGLLVAYRFNAFAGMQFENKLMWIPSAGIAFHLGIDGLSIIPIILTTFLVPFIILSAFGNEYEKPNVFYGLILLMQASLIGVFTAQSAFAYYLFWEGALIPVYFIAALWGGANRINITFKFFIYTVFGSLLMLIAFVYMYMQTPANHSDEASVLYLLAFDKTTQNVLFWGLFIAFAIKMPIFPFHTWQPDTYSESPAPATMLLSGIMLKMAIYSLYRWLLPLLPAATFSNAFFVTMLGVIGIVYGAIIAIKQDDMKRILAYSSFSHVGLMSVGLFTFQFLGMQGSLIQMLAHGINIVGLFFVVDIIQRRTGFRNLSDLAGLTQNAPVLTVFFAILLLGSVGLPLTNGFVGEFLLISALVRAYWADPAFALIFGAIAGLTLIFGAVYMIRMFQGVMFGEPNANAIQMKDVTFSEALVLVPLCAMVILMGVYPNLFLKMSEPAVRDLLDFAFQRIR</sequence>
<dbReference type="GO" id="GO:0016020">
    <property type="term" value="C:membrane"/>
    <property type="evidence" value="ECO:0007669"/>
    <property type="project" value="UniProtKB-SubCell"/>
</dbReference>
<feature type="transmembrane region" description="Helical" evidence="7">
    <location>
        <begin position="447"/>
        <end position="468"/>
    </location>
</feature>
<dbReference type="AlphaFoldDB" id="A0A2N3IJU9"/>
<feature type="transmembrane region" description="Helical" evidence="7">
    <location>
        <begin position="28"/>
        <end position="47"/>
    </location>
</feature>
<feature type="domain" description="NADH:quinone oxidoreductase/Mrp antiporter transmembrane" evidence="8">
    <location>
        <begin position="124"/>
        <end position="407"/>
    </location>
</feature>
<keyword evidence="4 7" id="KW-1133">Transmembrane helix</keyword>
<feature type="transmembrane region" description="Helical" evidence="7">
    <location>
        <begin position="127"/>
        <end position="147"/>
    </location>
</feature>
<dbReference type="Proteomes" id="UP000233387">
    <property type="component" value="Unassembled WGS sequence"/>
</dbReference>
<dbReference type="EMBL" id="NKXO01000004">
    <property type="protein sequence ID" value="PKQ70599.1"/>
    <property type="molecule type" value="Genomic_DNA"/>
</dbReference>
<feature type="transmembrane region" description="Helical" evidence="7">
    <location>
        <begin position="296"/>
        <end position="318"/>
    </location>
</feature>
<dbReference type="PANTHER" id="PTHR43507:SF1">
    <property type="entry name" value="NADH-UBIQUINONE OXIDOREDUCTASE CHAIN 4"/>
    <property type="match status" value="1"/>
</dbReference>
<dbReference type="GO" id="GO:0042773">
    <property type="term" value="P:ATP synthesis coupled electron transport"/>
    <property type="evidence" value="ECO:0007669"/>
    <property type="project" value="InterPro"/>
</dbReference>
<feature type="transmembrane region" description="Helical" evidence="7">
    <location>
        <begin position="405"/>
        <end position="426"/>
    </location>
</feature>
<evidence type="ECO:0000259" key="8">
    <source>
        <dbReference type="Pfam" id="PF00361"/>
    </source>
</evidence>
<dbReference type="Pfam" id="PF00361">
    <property type="entry name" value="Proton_antipo_M"/>
    <property type="match status" value="1"/>
</dbReference>
<evidence type="ECO:0000256" key="5">
    <source>
        <dbReference type="ARBA" id="ARBA00023136"/>
    </source>
</evidence>
<dbReference type="InterPro" id="IPR001750">
    <property type="entry name" value="ND/Mrp_TM"/>
</dbReference>
<feature type="transmembrane region" description="Helical" evidence="7">
    <location>
        <begin position="365"/>
        <end position="393"/>
    </location>
</feature>
<protein>
    <submittedName>
        <fullName evidence="9">Proton-translocating NADH-quinone oxidoreductase, chain M</fullName>
    </submittedName>
</protein>
<dbReference type="GO" id="GO:0003954">
    <property type="term" value="F:NADH dehydrogenase activity"/>
    <property type="evidence" value="ECO:0007669"/>
    <property type="project" value="TreeGrafter"/>
</dbReference>
<dbReference type="GO" id="GO:0015990">
    <property type="term" value="P:electron transport coupled proton transport"/>
    <property type="evidence" value="ECO:0007669"/>
    <property type="project" value="TreeGrafter"/>
</dbReference>
<evidence type="ECO:0000313" key="10">
    <source>
        <dbReference type="Proteomes" id="UP000233387"/>
    </source>
</evidence>
<dbReference type="GO" id="GO:0012505">
    <property type="term" value="C:endomembrane system"/>
    <property type="evidence" value="ECO:0007669"/>
    <property type="project" value="UniProtKB-SubCell"/>
</dbReference>
<feature type="transmembrane region" description="Helical" evidence="7">
    <location>
        <begin position="204"/>
        <end position="225"/>
    </location>
</feature>
<feature type="transmembrane region" description="Helical" evidence="7">
    <location>
        <begin position="159"/>
        <end position="179"/>
    </location>
</feature>
<evidence type="ECO:0000256" key="7">
    <source>
        <dbReference type="SAM" id="Phobius"/>
    </source>
</evidence>
<keyword evidence="3 6" id="KW-0812">Transmembrane</keyword>
<evidence type="ECO:0000256" key="2">
    <source>
        <dbReference type="ARBA" id="ARBA00009025"/>
    </source>
</evidence>
<feature type="transmembrane region" description="Helical" evidence="7">
    <location>
        <begin position="6"/>
        <end position="21"/>
    </location>
</feature>